<evidence type="ECO:0000313" key="5">
    <source>
        <dbReference type="EMBL" id="AIU94556.1"/>
    </source>
</evidence>
<dbReference type="InterPro" id="IPR011010">
    <property type="entry name" value="DNA_brk_join_enz"/>
</dbReference>
<evidence type="ECO:0000256" key="2">
    <source>
        <dbReference type="ARBA" id="ARBA00023125"/>
    </source>
</evidence>
<dbReference type="PROSITE" id="PS51898">
    <property type="entry name" value="TYR_RECOMBINASE"/>
    <property type="match status" value="1"/>
</dbReference>
<keyword evidence="2" id="KW-0238">DNA-binding</keyword>
<proteinExistence type="predicted"/>
<name>A0A0A0R2P8_STEMA</name>
<keyword evidence="3" id="KW-0233">DNA recombination</keyword>
<dbReference type="InterPro" id="IPR010998">
    <property type="entry name" value="Integrase_recombinase_N"/>
</dbReference>
<dbReference type="Gene3D" id="1.10.443.10">
    <property type="entry name" value="Intergrase catalytic core"/>
    <property type="match status" value="1"/>
</dbReference>
<sequence length="378" mass="42123">MPDLSLVKTREKLKANREPHWQKLGTGQFIGYRVPAGTWIARHYDPVAIKYVSRSLGDYANLPPNERYGAAVKAAREWLDHLARGGSKEVLTVRDACERYAEGKPDAAKRFPRYVYDDPIAHVQLQKLTDRHVRAWRKRLEATPAEVSKNKKGPKVTRPRSAATVNRDMVPFRAALNMALDSGDVLTANAWKKALEPAEANQRRELYLNKEQRRRLLDALTGDAAILARALCLLPVRPGALADADVSHYDSRLGVLSIAADKSGAGRKLPLSQGMKTMLDSLCRNKLPNAPLFMRGDGSRWNKDKWKKPFKQAAEAANLPKETSAYTLRHSVITDLVSSGLDLFTVAQLAGTSVRMIEKHYGHLQQHLAAKALETLAI</sequence>
<dbReference type="InterPro" id="IPR050090">
    <property type="entry name" value="Tyrosine_recombinase_XerCD"/>
</dbReference>
<dbReference type="AlphaFoldDB" id="A0A0A0R2P8"/>
<dbReference type="SUPFAM" id="SSF56349">
    <property type="entry name" value="DNA breaking-rejoining enzymes"/>
    <property type="match status" value="1"/>
</dbReference>
<evidence type="ECO:0000256" key="1">
    <source>
        <dbReference type="ARBA" id="ARBA00022908"/>
    </source>
</evidence>
<accession>A0A0A0R2P8</accession>
<evidence type="ECO:0000259" key="4">
    <source>
        <dbReference type="PROSITE" id="PS51898"/>
    </source>
</evidence>
<dbReference type="GO" id="GO:0015074">
    <property type="term" value="P:DNA integration"/>
    <property type="evidence" value="ECO:0007669"/>
    <property type="project" value="UniProtKB-KW"/>
</dbReference>
<organism evidence="5">
    <name type="scientific">Stenotrophomonas maltophilia</name>
    <name type="common">Pseudomonas maltophilia</name>
    <name type="synonym">Xanthomonas maltophilia</name>
    <dbReference type="NCBI Taxonomy" id="40324"/>
    <lineage>
        <taxon>Bacteria</taxon>
        <taxon>Pseudomonadati</taxon>
        <taxon>Pseudomonadota</taxon>
        <taxon>Gammaproteobacteria</taxon>
        <taxon>Lysobacterales</taxon>
        <taxon>Lysobacteraceae</taxon>
        <taxon>Stenotrophomonas</taxon>
        <taxon>Stenotrophomonas maltophilia group</taxon>
    </lineage>
</organism>
<dbReference type="GO" id="GO:0003677">
    <property type="term" value="F:DNA binding"/>
    <property type="evidence" value="ECO:0007669"/>
    <property type="project" value="UniProtKB-KW"/>
</dbReference>
<protein>
    <submittedName>
        <fullName evidence="5">Phage-related integrase</fullName>
    </submittedName>
</protein>
<dbReference type="InterPro" id="IPR002104">
    <property type="entry name" value="Integrase_catalytic"/>
</dbReference>
<dbReference type="Gene3D" id="1.10.150.130">
    <property type="match status" value="1"/>
</dbReference>
<keyword evidence="1" id="KW-0229">DNA integration</keyword>
<reference evidence="5" key="1">
    <citation type="journal article" date="2015" name="J. Antimicrob. Chemother.">
        <title>Characterization of a genomic island in Stenotrophomonas maltophilia that carries a novel floR gene variant.</title>
        <authorList>
            <person name="He T."/>
            <person name="Shen J."/>
            <person name="Schwarz S."/>
            <person name="Wu C."/>
            <person name="Wang Y."/>
        </authorList>
    </citation>
    <scope>NUCLEOTIDE SEQUENCE</scope>
    <source>
        <strain evidence="5">GZP-Sm1</strain>
    </source>
</reference>
<dbReference type="InterPro" id="IPR013762">
    <property type="entry name" value="Integrase-like_cat_sf"/>
</dbReference>
<dbReference type="PANTHER" id="PTHR30349:SF88">
    <property type="entry name" value="BLL1584 PROTEIN"/>
    <property type="match status" value="1"/>
</dbReference>
<gene>
    <name evidence="5" type="primary">int</name>
</gene>
<dbReference type="EMBL" id="KM649682">
    <property type="protein sequence ID" value="AIU94556.1"/>
    <property type="molecule type" value="Genomic_DNA"/>
</dbReference>
<dbReference type="PANTHER" id="PTHR30349">
    <property type="entry name" value="PHAGE INTEGRASE-RELATED"/>
    <property type="match status" value="1"/>
</dbReference>
<evidence type="ECO:0000256" key="3">
    <source>
        <dbReference type="ARBA" id="ARBA00023172"/>
    </source>
</evidence>
<dbReference type="Pfam" id="PF00589">
    <property type="entry name" value="Phage_integrase"/>
    <property type="match status" value="1"/>
</dbReference>
<dbReference type="GO" id="GO:0006310">
    <property type="term" value="P:DNA recombination"/>
    <property type="evidence" value="ECO:0007669"/>
    <property type="project" value="UniProtKB-KW"/>
</dbReference>
<feature type="domain" description="Tyr recombinase" evidence="4">
    <location>
        <begin position="203"/>
        <end position="374"/>
    </location>
</feature>